<protein>
    <submittedName>
        <fullName evidence="2">Hydrogenase assembly chaperone hypC/hupF</fullName>
    </submittedName>
</protein>
<gene>
    <name evidence="2" type="ORF">US52_C0064G0010</name>
</gene>
<dbReference type="PROSITE" id="PS01097">
    <property type="entry name" value="HUPF_HYPC"/>
    <property type="match status" value="1"/>
</dbReference>
<name>A0A0G0GTB0_9BACT</name>
<accession>A0A0G0GTB0</accession>
<dbReference type="GO" id="GO:0051604">
    <property type="term" value="P:protein maturation"/>
    <property type="evidence" value="ECO:0007669"/>
    <property type="project" value="TreeGrafter"/>
</dbReference>
<dbReference type="EMBL" id="LBTH01000064">
    <property type="protein sequence ID" value="KKQ34293.1"/>
    <property type="molecule type" value="Genomic_DNA"/>
</dbReference>
<comment type="similarity">
    <text evidence="1">Belongs to the HupF/HypC family.</text>
</comment>
<organism evidence="2 3">
    <name type="scientific">candidate division WS6 bacterium GW2011_GWA2_37_6</name>
    <dbReference type="NCBI Taxonomy" id="1619087"/>
    <lineage>
        <taxon>Bacteria</taxon>
        <taxon>Candidatus Dojkabacteria</taxon>
    </lineage>
</organism>
<evidence type="ECO:0000256" key="1">
    <source>
        <dbReference type="ARBA" id="ARBA00006018"/>
    </source>
</evidence>
<sequence>MCLGVPMKLIKINGVTGIAEIGGLQREIGLLLVDNANVGDYVIVHAGYAIQKLDEKEAFKTIALLESYHEMPQDTKSTKK</sequence>
<reference evidence="2 3" key="1">
    <citation type="journal article" date="2015" name="Nature">
        <title>rRNA introns, odd ribosomes, and small enigmatic genomes across a large radiation of phyla.</title>
        <authorList>
            <person name="Brown C.T."/>
            <person name="Hug L.A."/>
            <person name="Thomas B.C."/>
            <person name="Sharon I."/>
            <person name="Castelle C.J."/>
            <person name="Singh A."/>
            <person name="Wilkins M.J."/>
            <person name="Williams K.H."/>
            <person name="Banfield J.F."/>
        </authorList>
    </citation>
    <scope>NUCLEOTIDE SEQUENCE [LARGE SCALE GENOMIC DNA]</scope>
</reference>
<proteinExistence type="inferred from homology"/>
<dbReference type="GO" id="GO:0005506">
    <property type="term" value="F:iron ion binding"/>
    <property type="evidence" value="ECO:0007669"/>
    <property type="project" value="TreeGrafter"/>
</dbReference>
<dbReference type="SUPFAM" id="SSF159127">
    <property type="entry name" value="HupF/HypC-like"/>
    <property type="match status" value="1"/>
</dbReference>
<dbReference type="Gene3D" id="2.30.30.140">
    <property type="match status" value="1"/>
</dbReference>
<evidence type="ECO:0000313" key="2">
    <source>
        <dbReference type="EMBL" id="KKQ34293.1"/>
    </source>
</evidence>
<dbReference type="PANTHER" id="PTHR35177:SF2">
    <property type="entry name" value="HYDROGENASE MATURATION FACTOR HYBG"/>
    <property type="match status" value="1"/>
</dbReference>
<dbReference type="InterPro" id="IPR019812">
    <property type="entry name" value="Hydgase_assmbl_chp_CS"/>
</dbReference>
<dbReference type="PANTHER" id="PTHR35177">
    <property type="entry name" value="HYDROGENASE MATURATION FACTOR HYBG"/>
    <property type="match status" value="1"/>
</dbReference>
<dbReference type="Proteomes" id="UP000034852">
    <property type="component" value="Unassembled WGS sequence"/>
</dbReference>
<comment type="caution">
    <text evidence="2">The sequence shown here is derived from an EMBL/GenBank/DDBJ whole genome shotgun (WGS) entry which is preliminary data.</text>
</comment>
<dbReference type="PRINTS" id="PR00445">
    <property type="entry name" value="HUPFHYPC"/>
</dbReference>
<evidence type="ECO:0000313" key="3">
    <source>
        <dbReference type="Proteomes" id="UP000034852"/>
    </source>
</evidence>
<dbReference type="AlphaFoldDB" id="A0A0G0GTB0"/>
<dbReference type="Pfam" id="PF01455">
    <property type="entry name" value="HupF_HypC"/>
    <property type="match status" value="1"/>
</dbReference>
<dbReference type="InterPro" id="IPR001109">
    <property type="entry name" value="Hydrogenase_HupF/HypC"/>
</dbReference>
<dbReference type="GO" id="GO:1902670">
    <property type="term" value="F:carbon dioxide binding"/>
    <property type="evidence" value="ECO:0007669"/>
    <property type="project" value="TreeGrafter"/>
</dbReference>
<dbReference type="NCBIfam" id="TIGR00074">
    <property type="entry name" value="hypC_hupF"/>
    <property type="match status" value="1"/>
</dbReference>